<reference evidence="2" key="1">
    <citation type="journal article" date="2020" name="Stud. Mycol.">
        <title>101 Dothideomycetes genomes: a test case for predicting lifestyles and emergence of pathogens.</title>
        <authorList>
            <person name="Haridas S."/>
            <person name="Albert R."/>
            <person name="Binder M."/>
            <person name="Bloem J."/>
            <person name="Labutti K."/>
            <person name="Salamov A."/>
            <person name="Andreopoulos B."/>
            <person name="Baker S."/>
            <person name="Barry K."/>
            <person name="Bills G."/>
            <person name="Bluhm B."/>
            <person name="Cannon C."/>
            <person name="Castanera R."/>
            <person name="Culley D."/>
            <person name="Daum C."/>
            <person name="Ezra D."/>
            <person name="Gonzalez J."/>
            <person name="Henrissat B."/>
            <person name="Kuo A."/>
            <person name="Liang C."/>
            <person name="Lipzen A."/>
            <person name="Lutzoni F."/>
            <person name="Magnuson J."/>
            <person name="Mondo S."/>
            <person name="Nolan M."/>
            <person name="Ohm R."/>
            <person name="Pangilinan J."/>
            <person name="Park H.-J."/>
            <person name="Ramirez L."/>
            <person name="Alfaro M."/>
            <person name="Sun H."/>
            <person name="Tritt A."/>
            <person name="Yoshinaga Y."/>
            <person name="Zwiers L.-H."/>
            <person name="Turgeon B."/>
            <person name="Goodwin S."/>
            <person name="Spatafora J."/>
            <person name="Crous P."/>
            <person name="Grigoriev I."/>
        </authorList>
    </citation>
    <scope>NUCLEOTIDE SEQUENCE</scope>
    <source>
        <strain evidence="2">CBS 130266</strain>
    </source>
</reference>
<protein>
    <submittedName>
        <fullName evidence="2">SGNH hydrolase</fullName>
    </submittedName>
</protein>
<dbReference type="AlphaFoldDB" id="A0A9P4TYD7"/>
<dbReference type="EMBL" id="MU007032">
    <property type="protein sequence ID" value="KAF2431329.1"/>
    <property type="molecule type" value="Genomic_DNA"/>
</dbReference>
<feature type="domain" description="SGNH hydrolase-type esterase" evidence="1">
    <location>
        <begin position="16"/>
        <end position="196"/>
    </location>
</feature>
<evidence type="ECO:0000313" key="2">
    <source>
        <dbReference type="EMBL" id="KAF2431329.1"/>
    </source>
</evidence>
<sequence length="232" mass="25454">MKNSALDTKNIWFVLAGDSTTANPPADKGGGGWGRGLLRTLQSPAGGVNYAQNGATTVSFRADKHWEKVISETKKQSGSKLVYVTLQFGHNDQKKDKGISLDAYKKNLRNMAQEVIQAKGKPILVTPLTRRQFNGNTISQSLKEEAAVTIEVAGKDHLYIDLNKASTTYMNQIGPANAEKYNRQKDDRTHLNPHGTEVFGRMVADLIIARIPEIASAFNAIASDTYIWTFGS</sequence>
<organism evidence="2 3">
    <name type="scientific">Tothia fuscella</name>
    <dbReference type="NCBI Taxonomy" id="1048955"/>
    <lineage>
        <taxon>Eukaryota</taxon>
        <taxon>Fungi</taxon>
        <taxon>Dikarya</taxon>
        <taxon>Ascomycota</taxon>
        <taxon>Pezizomycotina</taxon>
        <taxon>Dothideomycetes</taxon>
        <taxon>Pleosporomycetidae</taxon>
        <taxon>Venturiales</taxon>
        <taxon>Cylindrosympodiaceae</taxon>
        <taxon>Tothia</taxon>
    </lineage>
</organism>
<keyword evidence="3" id="KW-1185">Reference proteome</keyword>
<dbReference type="Proteomes" id="UP000800235">
    <property type="component" value="Unassembled WGS sequence"/>
</dbReference>
<dbReference type="InterPro" id="IPR037459">
    <property type="entry name" value="RhgT-like"/>
</dbReference>
<evidence type="ECO:0000313" key="3">
    <source>
        <dbReference type="Proteomes" id="UP000800235"/>
    </source>
</evidence>
<evidence type="ECO:0000259" key="1">
    <source>
        <dbReference type="Pfam" id="PF13472"/>
    </source>
</evidence>
<comment type="caution">
    <text evidence="2">The sequence shown here is derived from an EMBL/GenBank/DDBJ whole genome shotgun (WGS) entry which is preliminary data.</text>
</comment>
<dbReference type="InterPro" id="IPR013830">
    <property type="entry name" value="SGNH_hydro"/>
</dbReference>
<gene>
    <name evidence="2" type="ORF">EJ08DRAFT_669971</name>
</gene>
<dbReference type="PANTHER" id="PTHR43695">
    <property type="entry name" value="PUTATIVE (AFU_ORTHOLOGUE AFUA_2G17250)-RELATED"/>
    <property type="match status" value="1"/>
</dbReference>
<dbReference type="InterPro" id="IPR036514">
    <property type="entry name" value="SGNH_hydro_sf"/>
</dbReference>
<proteinExistence type="predicted"/>
<dbReference type="OrthoDB" id="5041285at2759"/>
<accession>A0A9P4TYD7</accession>
<dbReference type="SUPFAM" id="SSF52266">
    <property type="entry name" value="SGNH hydrolase"/>
    <property type="match status" value="1"/>
</dbReference>
<name>A0A9P4TYD7_9PEZI</name>
<keyword evidence="2" id="KW-0378">Hydrolase</keyword>
<dbReference type="PANTHER" id="PTHR43695:SF2">
    <property type="entry name" value="PUTATIVE (AFU_ORTHOLOGUE AFUA_2G17250)-RELATED"/>
    <property type="match status" value="1"/>
</dbReference>
<dbReference type="Pfam" id="PF13472">
    <property type="entry name" value="Lipase_GDSL_2"/>
    <property type="match status" value="1"/>
</dbReference>
<dbReference type="GO" id="GO:0016787">
    <property type="term" value="F:hydrolase activity"/>
    <property type="evidence" value="ECO:0007669"/>
    <property type="project" value="UniProtKB-KW"/>
</dbReference>
<dbReference type="Gene3D" id="3.40.50.1110">
    <property type="entry name" value="SGNH hydrolase"/>
    <property type="match status" value="1"/>
</dbReference>